<proteinExistence type="predicted"/>
<reference evidence="3" key="1">
    <citation type="submission" date="2015-02" db="EMBL/GenBank/DDBJ databases">
        <title>Genome sequencing for Strongylocentrotus purpuratus.</title>
        <authorList>
            <person name="Murali S."/>
            <person name="Liu Y."/>
            <person name="Vee V."/>
            <person name="English A."/>
            <person name="Wang M."/>
            <person name="Skinner E."/>
            <person name="Han Y."/>
            <person name="Muzny D.M."/>
            <person name="Worley K.C."/>
            <person name="Gibbs R.A."/>
        </authorList>
    </citation>
    <scope>NUCLEOTIDE SEQUENCE</scope>
</reference>
<feature type="transmembrane region" description="Helical" evidence="1">
    <location>
        <begin position="12"/>
        <end position="32"/>
    </location>
</feature>
<dbReference type="RefSeq" id="XP_030848117.1">
    <property type="nucleotide sequence ID" value="XM_030992257.1"/>
</dbReference>
<name>A0A7M7PB58_STRPU</name>
<dbReference type="Proteomes" id="UP000007110">
    <property type="component" value="Unassembled WGS sequence"/>
</dbReference>
<evidence type="ECO:0000256" key="1">
    <source>
        <dbReference type="SAM" id="Phobius"/>
    </source>
</evidence>
<keyword evidence="1" id="KW-0472">Membrane</keyword>
<organism evidence="2 3">
    <name type="scientific">Strongylocentrotus purpuratus</name>
    <name type="common">Purple sea urchin</name>
    <dbReference type="NCBI Taxonomy" id="7668"/>
    <lineage>
        <taxon>Eukaryota</taxon>
        <taxon>Metazoa</taxon>
        <taxon>Echinodermata</taxon>
        <taxon>Eleutherozoa</taxon>
        <taxon>Echinozoa</taxon>
        <taxon>Echinoidea</taxon>
        <taxon>Euechinoidea</taxon>
        <taxon>Echinacea</taxon>
        <taxon>Camarodonta</taxon>
        <taxon>Echinidea</taxon>
        <taxon>Strongylocentrotidae</taxon>
        <taxon>Strongylocentrotus</taxon>
    </lineage>
</organism>
<dbReference type="KEGG" id="spu:115926831"/>
<dbReference type="InParanoid" id="A0A7M7PB58"/>
<dbReference type="RefSeq" id="XP_030848121.1">
    <property type="nucleotide sequence ID" value="XM_030992261.1"/>
</dbReference>
<keyword evidence="1" id="KW-0812">Transmembrane</keyword>
<sequence length="280" mass="31815">MWLRMLRSRPVHMAVVSGISVYVLLTVIGMLVHSNGEQASARAKQRYIEMARRVQRGDKGIILMNNPDTSIAKHQVVDGQKREALVAAPRDDNFIYLGKQGADSPVESGKLNHIANLLQNIEAKLEDSKKDGGNVNEDLKDVKIAIKEMMGGKETGEKEPKEEKKIGLVLEQPAEPEPIEAVDIDALPFVIDPSQSASQCPKTVQTLAKYSKWFRTRYEHGIKLFSNLEDIQSYPIYHKLEHYTPPFGFKRTKRDRKYSFILKDLAVGLIIIHFENDWQY</sequence>
<dbReference type="EnsemblMetazoa" id="XM_030992257">
    <property type="protein sequence ID" value="XP_030848117"/>
    <property type="gene ID" value="LOC115926831"/>
</dbReference>
<dbReference type="AlphaFoldDB" id="A0A7M7PB58"/>
<dbReference type="EnsemblMetazoa" id="XM_030992261">
    <property type="protein sequence ID" value="XP_030848121"/>
    <property type="gene ID" value="LOC115926831"/>
</dbReference>
<reference evidence="2" key="2">
    <citation type="submission" date="2021-01" db="UniProtKB">
        <authorList>
            <consortium name="EnsemblMetazoa"/>
        </authorList>
    </citation>
    <scope>IDENTIFICATION</scope>
</reference>
<keyword evidence="1" id="KW-1133">Transmembrane helix</keyword>
<accession>A0A7M7PB58</accession>
<protein>
    <submittedName>
        <fullName evidence="2">Uncharacterized protein</fullName>
    </submittedName>
</protein>
<keyword evidence="3" id="KW-1185">Reference proteome</keyword>
<evidence type="ECO:0000313" key="2">
    <source>
        <dbReference type="EnsemblMetazoa" id="XP_030848121"/>
    </source>
</evidence>
<evidence type="ECO:0000313" key="3">
    <source>
        <dbReference type="Proteomes" id="UP000007110"/>
    </source>
</evidence>
<dbReference type="GeneID" id="115926831"/>